<dbReference type="InterPro" id="IPR012878">
    <property type="entry name" value="Beta-AFase-like_GH127_cat"/>
</dbReference>
<protein>
    <submittedName>
        <fullName evidence="3">Glycoside hydrolase family 127 protein</fullName>
    </submittedName>
</protein>
<gene>
    <name evidence="3" type="ORF">LXT12_06700</name>
</gene>
<feature type="domain" description="Non-reducing end beta-L-arabinofuranosidase-like GH127 middle" evidence="2">
    <location>
        <begin position="427"/>
        <end position="520"/>
    </location>
</feature>
<keyword evidence="3" id="KW-0378">Hydrolase</keyword>
<keyword evidence="4" id="KW-1185">Reference proteome</keyword>
<dbReference type="Pfam" id="PF07944">
    <property type="entry name" value="Beta-AFase-like_GH127_cat"/>
    <property type="match status" value="1"/>
</dbReference>
<dbReference type="PANTHER" id="PTHR31151">
    <property type="entry name" value="PROLINE-TRNA LIGASE (DUF1680)"/>
    <property type="match status" value="1"/>
</dbReference>
<comment type="caution">
    <text evidence="3">The sequence shown here is derived from an EMBL/GenBank/DDBJ whole genome shotgun (WGS) entry which is preliminary data.</text>
</comment>
<sequence length="629" mass="69774">MTDRRDFLAGSAVAPLLAALLPEARAAQPAARGHDVRPFALSQVRLLPGLFETAQALDQRYLRSLNADRLLHGFRVNAGLVPKAARYGGWESQELCPGHTLGHYLSACAMMGASSGQADFHRRVAYVVDELQACQQASGSGLVCAFPDRDTQLRNAIAGRSVTGVPWYTMHKILAGLRDAHLHASNPRALPVMVRLVDWMLDATRDLDELRFQKMLDLEHGGMNEALVDLHALTGDPRHLQLAQRFSHRALLDPLAEGRDTLDGQHSNTQIPKVIGFARLAEATGEPHYGRAARYFWGTVVHRRSFATGGNGDAEHFFPVDETPKHVSSGRTMETCCTYNMLRLTRALFSAAPAVGYADYHELALFNGILASQDPDSGMVTYFQPVAPSRPKLYGSPERSFWCCTGTGLENFAKLGDSIYFHDGQALYVNLFIASTLDWAEQRVRVRQTTVFPDEPRTRLAIDAATPTRFTLRLRHPGWCPRLTVRLNSRPLLENVDPGRYVEIDRLWRQGDVLELDLPMPLRMQLLPGAPDIAAVMTGPIVLAARLGAKDFGPGDDVGPDNGYWGHRLESKAPLPRLALAGRALDQAVRPGHAPLVYRTRADETGREVELVPFHRIAHERYSLYWKIS</sequence>
<evidence type="ECO:0000313" key="3">
    <source>
        <dbReference type="EMBL" id="MCE4536936.1"/>
    </source>
</evidence>
<reference evidence="3 4" key="1">
    <citation type="submission" date="2021-12" db="EMBL/GenBank/DDBJ databases">
        <title>Genome seq of p7.</title>
        <authorList>
            <person name="Seo T."/>
        </authorList>
    </citation>
    <scope>NUCLEOTIDE SEQUENCE [LARGE SCALE GENOMIC DNA]</scope>
    <source>
        <strain evidence="3 4">P7</strain>
    </source>
</reference>
<dbReference type="NCBIfam" id="TIGR01409">
    <property type="entry name" value="TAT_signal_seq"/>
    <property type="match status" value="1"/>
</dbReference>
<dbReference type="PROSITE" id="PS51318">
    <property type="entry name" value="TAT"/>
    <property type="match status" value="1"/>
</dbReference>
<dbReference type="SUPFAM" id="SSF48208">
    <property type="entry name" value="Six-hairpin glycosidases"/>
    <property type="match status" value="1"/>
</dbReference>
<dbReference type="RefSeq" id="WP_233390647.1">
    <property type="nucleotide sequence ID" value="NZ_JAJTWT010000002.1"/>
</dbReference>
<evidence type="ECO:0000313" key="4">
    <source>
        <dbReference type="Proteomes" id="UP001201463"/>
    </source>
</evidence>
<evidence type="ECO:0000259" key="1">
    <source>
        <dbReference type="Pfam" id="PF07944"/>
    </source>
</evidence>
<name>A0ABS8X8B3_9BURK</name>
<dbReference type="InterPro" id="IPR008928">
    <property type="entry name" value="6-hairpin_glycosidase_sf"/>
</dbReference>
<dbReference type="InterPro" id="IPR006311">
    <property type="entry name" value="TAT_signal"/>
</dbReference>
<feature type="domain" description="Non-reducing end beta-L-arabinofuranosidase-like GH127 catalytic" evidence="1">
    <location>
        <begin position="43"/>
        <end position="417"/>
    </location>
</feature>
<dbReference type="InterPro" id="IPR019546">
    <property type="entry name" value="TAT_signal_bac_arc"/>
</dbReference>
<organism evidence="3 4">
    <name type="scientific">Pelomonas caseinilytica</name>
    <dbReference type="NCBI Taxonomy" id="2906763"/>
    <lineage>
        <taxon>Bacteria</taxon>
        <taxon>Pseudomonadati</taxon>
        <taxon>Pseudomonadota</taxon>
        <taxon>Betaproteobacteria</taxon>
        <taxon>Burkholderiales</taxon>
        <taxon>Sphaerotilaceae</taxon>
        <taxon>Roseateles</taxon>
    </lineage>
</organism>
<proteinExistence type="predicted"/>
<dbReference type="EMBL" id="JAJTWT010000002">
    <property type="protein sequence ID" value="MCE4536936.1"/>
    <property type="molecule type" value="Genomic_DNA"/>
</dbReference>
<dbReference type="Proteomes" id="UP001201463">
    <property type="component" value="Unassembled WGS sequence"/>
</dbReference>
<dbReference type="PANTHER" id="PTHR31151:SF0">
    <property type="entry name" value="PROLINE-TRNA LIGASE (DUF1680)"/>
    <property type="match status" value="1"/>
</dbReference>
<evidence type="ECO:0000259" key="2">
    <source>
        <dbReference type="Pfam" id="PF20736"/>
    </source>
</evidence>
<dbReference type="GO" id="GO:0016787">
    <property type="term" value="F:hydrolase activity"/>
    <property type="evidence" value="ECO:0007669"/>
    <property type="project" value="UniProtKB-KW"/>
</dbReference>
<dbReference type="Pfam" id="PF20736">
    <property type="entry name" value="Glyco_hydro127M"/>
    <property type="match status" value="1"/>
</dbReference>
<dbReference type="InterPro" id="IPR049046">
    <property type="entry name" value="Beta-AFase-like_GH127_middle"/>
</dbReference>
<accession>A0ABS8X8B3</accession>